<organism evidence="1">
    <name type="scientific">Brugia malayi</name>
    <name type="common">Filarial nematode worm</name>
    <dbReference type="NCBI Taxonomy" id="6279"/>
    <lineage>
        <taxon>Eukaryota</taxon>
        <taxon>Metazoa</taxon>
        <taxon>Ecdysozoa</taxon>
        <taxon>Nematoda</taxon>
        <taxon>Chromadorea</taxon>
        <taxon>Rhabditida</taxon>
        <taxon>Spirurina</taxon>
        <taxon>Spiruromorpha</taxon>
        <taxon>Filarioidea</taxon>
        <taxon>Onchocercidae</taxon>
        <taxon>Brugia</taxon>
    </lineage>
</organism>
<evidence type="ECO:0000313" key="1">
    <source>
        <dbReference type="EMBL" id="CDP96030.1"/>
    </source>
</evidence>
<dbReference type="EMBL" id="LN856957">
    <property type="protein sequence ID" value="CDP96030.1"/>
    <property type="molecule type" value="Genomic_DNA"/>
</dbReference>
<name>A0A1I9G2C0_BRUMA</name>
<protein>
    <submittedName>
        <fullName evidence="1">Bm14203</fullName>
    </submittedName>
</protein>
<accession>A0A1I9G2C0</accession>
<gene>
    <name evidence="1" type="primary">Bm14203</name>
    <name evidence="1" type="ORF">BM_Bm14203</name>
</gene>
<reference evidence="1" key="2">
    <citation type="submission" date="2012-12" db="EMBL/GenBank/DDBJ databases">
        <authorList>
            <consortium name="WormBase Consortium"/>
            <person name="Ghedin E."/>
            <person name="Paulini M."/>
        </authorList>
    </citation>
    <scope>NUCLEOTIDE SEQUENCE</scope>
    <source>
        <strain evidence="1">FR3</strain>
    </source>
</reference>
<dbReference type="AlphaFoldDB" id="A0A1I9G2C0"/>
<reference evidence="1" key="1">
    <citation type="journal article" date="2007" name="Science">
        <title>Draft genome of the filarial nematode parasite Brugia malayi.</title>
        <authorList>
            <person name="Ghedin E."/>
            <person name="Wang S."/>
            <person name="Spiro D."/>
            <person name="Caler E."/>
            <person name="Zhao Q."/>
            <person name="Crabtree J."/>
            <person name="Allen J.E."/>
            <person name="Delcher A.L."/>
            <person name="Guiliano D.B."/>
            <person name="Miranda-Saavedra D."/>
            <person name="Angiuoli S.V."/>
            <person name="Creasy T."/>
            <person name="Amedeo P."/>
            <person name="Haas B."/>
            <person name="El-Sayed N.M."/>
            <person name="Wortman J.R."/>
            <person name="Feldblyum T."/>
            <person name="Tallon L."/>
            <person name="Schatz M."/>
            <person name="Shumway M."/>
            <person name="Koo H."/>
            <person name="Salzberg S.L."/>
            <person name="Schobel S."/>
            <person name="Pertea M."/>
            <person name="Pop M."/>
            <person name="White O."/>
            <person name="Barton G.J."/>
            <person name="Carlow C.K."/>
            <person name="Crawford M.J."/>
            <person name="Daub J."/>
            <person name="Dimmic M.W."/>
            <person name="Estes C.F."/>
            <person name="Foster J.M."/>
            <person name="Ganatra M."/>
            <person name="Gregory W.F."/>
            <person name="Johnson N.M."/>
            <person name="Jin J."/>
            <person name="Komuniecki R."/>
            <person name="Korf I."/>
            <person name="Kumar S."/>
            <person name="Laney S."/>
            <person name="Li B.W."/>
            <person name="Li W."/>
            <person name="Lindblom T.H."/>
            <person name="Lustigman S."/>
            <person name="Ma D."/>
            <person name="Maina C.V."/>
            <person name="Martin D.M."/>
            <person name="McCarter J.P."/>
            <person name="McReynolds L."/>
            <person name="Mitreva M."/>
            <person name="Nutman T.B."/>
            <person name="Parkinson J."/>
            <person name="Peregrin-Alvarez J.M."/>
            <person name="Poole C."/>
            <person name="Ren Q."/>
            <person name="Saunders L."/>
            <person name="Sluder A.E."/>
            <person name="Smith K."/>
            <person name="Stanke M."/>
            <person name="Unnasch T.R."/>
            <person name="Ware J."/>
            <person name="Wei A.D."/>
            <person name="Weil G."/>
            <person name="Williams D.J."/>
            <person name="Zhang Y."/>
            <person name="Williams S.A."/>
            <person name="Fraser-Liggett C."/>
            <person name="Slatko B."/>
            <person name="Blaxter M.L."/>
            <person name="Scott A.L."/>
        </authorList>
    </citation>
    <scope>NUCLEOTIDE SEQUENCE</scope>
    <source>
        <strain evidence="1">FR3</strain>
    </source>
</reference>
<proteinExistence type="predicted"/>
<sequence length="35" mass="4069">MKILKILYANAKCKKISCPNSFEQFEFGCTDKKIK</sequence>